<name>A0A5C7FN25_9BURK</name>
<accession>A0A5C7FN25</accession>
<comment type="caution">
    <text evidence="1">The sequence shown here is derived from an EMBL/GenBank/DDBJ whole genome shotgun (WGS) entry which is preliminary data.</text>
</comment>
<protein>
    <submittedName>
        <fullName evidence="1">Uncharacterized protein</fullName>
    </submittedName>
</protein>
<dbReference type="RefSeq" id="WP_147936796.1">
    <property type="nucleotide sequence ID" value="NZ_VPFD01000030.1"/>
</dbReference>
<sequence length="99" mass="11094">MKSLFYFHMRIESAAQLGAIMRETRVAQKIPLLDLAQVLNTSHTLLRRQEHGESTKALEVLFATMKQLGIEMHIELPPDVSIDTAGLAGGLRRNSRARP</sequence>
<dbReference type="GO" id="GO:0003677">
    <property type="term" value="F:DNA binding"/>
    <property type="evidence" value="ECO:0007669"/>
    <property type="project" value="InterPro"/>
</dbReference>
<proteinExistence type="predicted"/>
<dbReference type="Proteomes" id="UP000321413">
    <property type="component" value="Unassembled WGS sequence"/>
</dbReference>
<organism evidence="1 2">
    <name type="scientific">Massilia arenae</name>
    <dbReference type="NCBI Taxonomy" id="2603288"/>
    <lineage>
        <taxon>Bacteria</taxon>
        <taxon>Pseudomonadati</taxon>
        <taxon>Pseudomonadota</taxon>
        <taxon>Betaproteobacteria</taxon>
        <taxon>Burkholderiales</taxon>
        <taxon>Oxalobacteraceae</taxon>
        <taxon>Telluria group</taxon>
        <taxon>Massilia</taxon>
    </lineage>
</organism>
<dbReference type="SUPFAM" id="SSF47413">
    <property type="entry name" value="lambda repressor-like DNA-binding domains"/>
    <property type="match status" value="1"/>
</dbReference>
<evidence type="ECO:0000313" key="2">
    <source>
        <dbReference type="Proteomes" id="UP000321413"/>
    </source>
</evidence>
<reference evidence="1 2" key="1">
    <citation type="submission" date="2019-08" db="EMBL/GenBank/DDBJ databases">
        <title>Massilia golmudensis sp. nov., isolated from sand in the Qinghai-Tibetan Plateau.</title>
        <authorList>
            <person name="Zhang B."/>
        </authorList>
    </citation>
    <scope>NUCLEOTIDE SEQUENCE [LARGE SCALE GENOMIC DNA]</scope>
    <source>
        <strain evidence="1 2">GEM5</strain>
    </source>
</reference>
<dbReference type="InterPro" id="IPR010982">
    <property type="entry name" value="Lambda_DNA-bd_dom_sf"/>
</dbReference>
<dbReference type="EMBL" id="VPFD01000030">
    <property type="protein sequence ID" value="TXF97001.1"/>
    <property type="molecule type" value="Genomic_DNA"/>
</dbReference>
<keyword evidence="2" id="KW-1185">Reference proteome</keyword>
<evidence type="ECO:0000313" key="1">
    <source>
        <dbReference type="EMBL" id="TXF97001.1"/>
    </source>
</evidence>
<gene>
    <name evidence="1" type="ORF">FVD38_22215</name>
</gene>
<dbReference type="Gene3D" id="1.10.260.40">
    <property type="entry name" value="lambda repressor-like DNA-binding domains"/>
    <property type="match status" value="1"/>
</dbReference>
<dbReference type="AlphaFoldDB" id="A0A5C7FN25"/>